<reference evidence="1 2" key="1">
    <citation type="submission" date="2021-03" db="EMBL/GenBank/DDBJ databases">
        <title>Genomic and phenotypic characterization of Chloracidobacterium isolates provides evidence for multiple species.</title>
        <authorList>
            <person name="Saini M.K."/>
            <person name="Costas A.M.G."/>
            <person name="Tank M."/>
            <person name="Bryant D.A."/>
        </authorList>
    </citation>
    <scope>NUCLEOTIDE SEQUENCE [LARGE SCALE GENOMIC DNA]</scope>
    <source>
        <strain evidence="1 2">BV2-C</strain>
    </source>
</reference>
<dbReference type="RefSeq" id="WP_211429862.1">
    <property type="nucleotide sequence ID" value="NZ_CP072648.1"/>
</dbReference>
<proteinExistence type="predicted"/>
<sequence>METLAYAAYGRRNVALMYCSLTDEKKKEQVFAPYAVYFDPEGGMLKTLGVDSRRSGIISLSIDHIEQIELANETFDRPADFSLKQDLDNVCARLLGRARPEGARSPSRVPRRLACLLM</sequence>
<evidence type="ECO:0000313" key="2">
    <source>
        <dbReference type="Proteomes" id="UP000676506"/>
    </source>
</evidence>
<evidence type="ECO:0000313" key="1">
    <source>
        <dbReference type="EMBL" id="QUW03972.1"/>
    </source>
</evidence>
<accession>A0ABX8BAK3</accession>
<gene>
    <name evidence="1" type="ORF">J8C06_07670</name>
</gene>
<protein>
    <submittedName>
        <fullName evidence="1">WYL domain-containing protein</fullName>
    </submittedName>
</protein>
<organism evidence="1 2">
    <name type="scientific">Chloracidobacterium validum</name>
    <dbReference type="NCBI Taxonomy" id="2821543"/>
    <lineage>
        <taxon>Bacteria</taxon>
        <taxon>Pseudomonadati</taxon>
        <taxon>Acidobacteriota</taxon>
        <taxon>Terriglobia</taxon>
        <taxon>Terriglobales</taxon>
        <taxon>Acidobacteriaceae</taxon>
        <taxon>Chloracidobacterium</taxon>
    </lineage>
</organism>
<name>A0ABX8BAK3_9BACT</name>
<dbReference type="Proteomes" id="UP000676506">
    <property type="component" value="Chromosome 1"/>
</dbReference>
<keyword evidence="2" id="KW-1185">Reference proteome</keyword>
<dbReference type="EMBL" id="CP072648">
    <property type="protein sequence ID" value="QUW03972.1"/>
    <property type="molecule type" value="Genomic_DNA"/>
</dbReference>